<organism evidence="2 3">
    <name type="scientific">Geranomyces variabilis</name>
    <dbReference type="NCBI Taxonomy" id="109894"/>
    <lineage>
        <taxon>Eukaryota</taxon>
        <taxon>Fungi</taxon>
        <taxon>Fungi incertae sedis</taxon>
        <taxon>Chytridiomycota</taxon>
        <taxon>Chytridiomycota incertae sedis</taxon>
        <taxon>Chytridiomycetes</taxon>
        <taxon>Spizellomycetales</taxon>
        <taxon>Powellomycetaceae</taxon>
        <taxon>Geranomyces</taxon>
    </lineage>
</organism>
<dbReference type="PROSITE" id="PS50925">
    <property type="entry name" value="BLUF"/>
    <property type="match status" value="1"/>
</dbReference>
<dbReference type="InterPro" id="IPR036046">
    <property type="entry name" value="Acylphosphatase-like_dom_sf"/>
</dbReference>
<dbReference type="GO" id="GO:0071949">
    <property type="term" value="F:FAD binding"/>
    <property type="evidence" value="ECO:0007669"/>
    <property type="project" value="InterPro"/>
</dbReference>
<comment type="caution">
    <text evidence="2">The sequence shown here is derived from an EMBL/GenBank/DDBJ whole genome shotgun (WGS) entry which is preliminary data.</text>
</comment>
<accession>A0AAD5TJ21</accession>
<gene>
    <name evidence="2" type="ORF">HDU87_004696</name>
</gene>
<evidence type="ECO:0000313" key="3">
    <source>
        <dbReference type="Proteomes" id="UP001212152"/>
    </source>
</evidence>
<dbReference type="SMART" id="SM01034">
    <property type="entry name" value="BLUF"/>
    <property type="match status" value="1"/>
</dbReference>
<sequence>MPEIRQLVYLSQAVVSTPAALASILKSARSRNEREKISGMLLFNNGQFMQCLEGSPEKVGAVYQAISKDDRHDHLAILLDHIIPRRDFDSWLMAFKDLSLDRTFSDEDDVIEADFLQAMSPQGKGVTLLASFARL</sequence>
<dbReference type="Pfam" id="PF04940">
    <property type="entry name" value="BLUF"/>
    <property type="match status" value="1"/>
</dbReference>
<evidence type="ECO:0000259" key="1">
    <source>
        <dbReference type="PROSITE" id="PS50925"/>
    </source>
</evidence>
<reference evidence="2" key="1">
    <citation type="submission" date="2020-05" db="EMBL/GenBank/DDBJ databases">
        <title>Phylogenomic resolution of chytrid fungi.</title>
        <authorList>
            <person name="Stajich J.E."/>
            <person name="Amses K."/>
            <person name="Simmons R."/>
            <person name="Seto K."/>
            <person name="Myers J."/>
            <person name="Bonds A."/>
            <person name="Quandt C.A."/>
            <person name="Barry K."/>
            <person name="Liu P."/>
            <person name="Grigoriev I."/>
            <person name="Longcore J.E."/>
            <person name="James T.Y."/>
        </authorList>
    </citation>
    <scope>NUCLEOTIDE SEQUENCE</scope>
    <source>
        <strain evidence="2">JEL0379</strain>
    </source>
</reference>
<name>A0AAD5TJ21_9FUNG</name>
<evidence type="ECO:0000313" key="2">
    <source>
        <dbReference type="EMBL" id="KAJ3176981.1"/>
    </source>
</evidence>
<dbReference type="InterPro" id="IPR007024">
    <property type="entry name" value="BLUF_domain"/>
</dbReference>
<dbReference type="SUPFAM" id="SSF54975">
    <property type="entry name" value="Acylphosphatase/BLUF domain-like"/>
    <property type="match status" value="1"/>
</dbReference>
<dbReference type="Gene3D" id="3.30.70.100">
    <property type="match status" value="1"/>
</dbReference>
<dbReference type="AlphaFoldDB" id="A0AAD5TJ21"/>
<keyword evidence="3" id="KW-1185">Reference proteome</keyword>
<feature type="domain" description="BLUF" evidence="1">
    <location>
        <begin position="4"/>
        <end position="94"/>
    </location>
</feature>
<dbReference type="EMBL" id="JADGJQ010000036">
    <property type="protein sequence ID" value="KAJ3176981.1"/>
    <property type="molecule type" value="Genomic_DNA"/>
</dbReference>
<protein>
    <recommendedName>
        <fullName evidence="1">BLUF domain-containing protein</fullName>
    </recommendedName>
</protein>
<proteinExistence type="predicted"/>
<dbReference type="Proteomes" id="UP001212152">
    <property type="component" value="Unassembled WGS sequence"/>
</dbReference>
<dbReference type="GO" id="GO:0009882">
    <property type="term" value="F:blue light photoreceptor activity"/>
    <property type="evidence" value="ECO:0007669"/>
    <property type="project" value="InterPro"/>
</dbReference>